<sequence>MTEPSTPSPPAEPLPVAEVARLGARVLDAVRTVAVGMDDALGLALAAVLAGGHVLFEDVPGLGKTLAARSLAGALGLRFTRLQCTPDLLPADITGSSVYDPAQTRFEFRPGPVFTGLLLADEINRTAPRTQSALLEAMAERQVSVEGTSYPLPAPFHVVATANPVEYEGTYPLPEAQLDRFLVRLAVGYPERDGEVEVLRRRTARRQERADVAAVTTPAQVLAMQAGVEAVDVDDDVLGYCVDLAAATRRHEAVEVGASPRGCQALLLVARARAVLDGRAVTLPEDVKAVAVPVLAHRLTLAPGAWASGLAPEVVVRAALAATPTPPSARAAS</sequence>
<reference evidence="6 7" key="1">
    <citation type="submission" date="2016-10" db="EMBL/GenBank/DDBJ databases">
        <authorList>
            <person name="de Groot N.N."/>
        </authorList>
    </citation>
    <scope>NUCLEOTIDE SEQUENCE [LARGE SCALE GENOMIC DNA]</scope>
    <source>
        <strain evidence="6 7">CGMCC 4.6945</strain>
    </source>
</reference>
<evidence type="ECO:0000313" key="6">
    <source>
        <dbReference type="EMBL" id="SFA83628.1"/>
    </source>
</evidence>
<protein>
    <submittedName>
        <fullName evidence="6">MoxR-like ATPase</fullName>
    </submittedName>
</protein>
<dbReference type="InterPro" id="IPR041628">
    <property type="entry name" value="ChlI/MoxR_AAA_lid"/>
</dbReference>
<dbReference type="STRING" id="988821.SAMN05421867_102179"/>
<keyword evidence="2" id="KW-0067">ATP-binding</keyword>
<feature type="domain" description="ATPase AAA-3" evidence="4">
    <location>
        <begin position="53"/>
        <end position="183"/>
    </location>
</feature>
<dbReference type="PANTHER" id="PTHR42759:SF5">
    <property type="entry name" value="METHANOL DEHYDROGENASE REGULATOR"/>
    <property type="match status" value="1"/>
</dbReference>
<dbReference type="InterPro" id="IPR050764">
    <property type="entry name" value="CbbQ/NirQ/NorQ/GpvN"/>
</dbReference>
<comment type="similarity">
    <text evidence="3">Belongs to the MoxR family.</text>
</comment>
<dbReference type="PANTHER" id="PTHR42759">
    <property type="entry name" value="MOXR FAMILY PROTEIN"/>
    <property type="match status" value="1"/>
</dbReference>
<evidence type="ECO:0000313" key="7">
    <source>
        <dbReference type="Proteomes" id="UP000199012"/>
    </source>
</evidence>
<dbReference type="Pfam" id="PF07726">
    <property type="entry name" value="AAA_3"/>
    <property type="match status" value="1"/>
</dbReference>
<proteinExistence type="inferred from homology"/>
<feature type="domain" description="ChlI/MoxR AAA lid" evidence="5">
    <location>
        <begin position="247"/>
        <end position="309"/>
    </location>
</feature>
<dbReference type="PIRSF" id="PIRSF002849">
    <property type="entry name" value="AAA_ATPase_chaperone_MoxR_prd"/>
    <property type="match status" value="1"/>
</dbReference>
<gene>
    <name evidence="6" type="ORF">SAMN05421867_102179</name>
</gene>
<dbReference type="RefSeq" id="WP_239078954.1">
    <property type="nucleotide sequence ID" value="NZ_BONM01000024.1"/>
</dbReference>
<dbReference type="Pfam" id="PF17863">
    <property type="entry name" value="AAA_lid_2"/>
    <property type="match status" value="1"/>
</dbReference>
<evidence type="ECO:0000256" key="3">
    <source>
        <dbReference type="ARBA" id="ARBA00061607"/>
    </source>
</evidence>
<dbReference type="GO" id="GO:0016887">
    <property type="term" value="F:ATP hydrolysis activity"/>
    <property type="evidence" value="ECO:0007669"/>
    <property type="project" value="InterPro"/>
</dbReference>
<dbReference type="InterPro" id="IPR027417">
    <property type="entry name" value="P-loop_NTPase"/>
</dbReference>
<keyword evidence="7" id="KW-1185">Reference proteome</keyword>
<dbReference type="AlphaFoldDB" id="A0A1I0W5M8"/>
<dbReference type="GO" id="GO:0005524">
    <property type="term" value="F:ATP binding"/>
    <property type="evidence" value="ECO:0007669"/>
    <property type="project" value="UniProtKB-KW"/>
</dbReference>
<evidence type="ECO:0000256" key="1">
    <source>
        <dbReference type="ARBA" id="ARBA00022741"/>
    </source>
</evidence>
<dbReference type="SUPFAM" id="SSF52540">
    <property type="entry name" value="P-loop containing nucleoside triphosphate hydrolases"/>
    <property type="match status" value="1"/>
</dbReference>
<dbReference type="InterPro" id="IPR011703">
    <property type="entry name" value="ATPase_AAA-3"/>
</dbReference>
<dbReference type="FunFam" id="3.40.50.300:FF:000640">
    <property type="entry name" value="MoxR family ATPase"/>
    <property type="match status" value="1"/>
</dbReference>
<accession>A0A1I0W5M8</accession>
<evidence type="ECO:0000259" key="5">
    <source>
        <dbReference type="Pfam" id="PF17863"/>
    </source>
</evidence>
<dbReference type="CDD" id="cd00009">
    <property type="entry name" value="AAA"/>
    <property type="match status" value="1"/>
</dbReference>
<organism evidence="6 7">
    <name type="scientific">Cellulomonas marina</name>
    <dbReference type="NCBI Taxonomy" id="988821"/>
    <lineage>
        <taxon>Bacteria</taxon>
        <taxon>Bacillati</taxon>
        <taxon>Actinomycetota</taxon>
        <taxon>Actinomycetes</taxon>
        <taxon>Micrococcales</taxon>
        <taxon>Cellulomonadaceae</taxon>
        <taxon>Cellulomonas</taxon>
    </lineage>
</organism>
<dbReference type="Proteomes" id="UP000199012">
    <property type="component" value="Unassembled WGS sequence"/>
</dbReference>
<keyword evidence="1" id="KW-0547">Nucleotide-binding</keyword>
<name>A0A1I0W5M8_9CELL</name>
<evidence type="ECO:0000256" key="2">
    <source>
        <dbReference type="ARBA" id="ARBA00022840"/>
    </source>
</evidence>
<dbReference type="Gene3D" id="3.40.50.300">
    <property type="entry name" value="P-loop containing nucleotide triphosphate hydrolases"/>
    <property type="match status" value="1"/>
</dbReference>
<dbReference type="EMBL" id="FOKA01000002">
    <property type="protein sequence ID" value="SFA83628.1"/>
    <property type="molecule type" value="Genomic_DNA"/>
</dbReference>
<dbReference type="Gene3D" id="1.10.8.80">
    <property type="entry name" value="Magnesium chelatase subunit I, C-Terminal domain"/>
    <property type="match status" value="1"/>
</dbReference>
<evidence type="ECO:0000259" key="4">
    <source>
        <dbReference type="Pfam" id="PF07726"/>
    </source>
</evidence>